<comment type="similarity">
    <text evidence="2 4">Belongs to the bacterial solute-binding protein 3 family.</text>
</comment>
<feature type="domain" description="Ionotropic glutamate receptor C-terminal" evidence="7">
    <location>
        <begin position="31"/>
        <end position="246"/>
    </location>
</feature>
<dbReference type="InterPro" id="IPR001638">
    <property type="entry name" value="Solute-binding_3/MltF_N"/>
</dbReference>
<evidence type="ECO:0000256" key="5">
    <source>
        <dbReference type="SAM" id="SignalP"/>
    </source>
</evidence>
<dbReference type="PANTHER" id="PTHR35936">
    <property type="entry name" value="MEMBRANE-BOUND LYTIC MUREIN TRANSGLYCOSYLASE F"/>
    <property type="match status" value="1"/>
</dbReference>
<name>A0A418VB07_9DEIO</name>
<feature type="chain" id="PRO_5019326763" evidence="5">
    <location>
        <begin position="21"/>
        <end position="246"/>
    </location>
</feature>
<accession>A0A418VB07</accession>
<dbReference type="PROSITE" id="PS51257">
    <property type="entry name" value="PROKAR_LIPOPROTEIN"/>
    <property type="match status" value="1"/>
</dbReference>
<dbReference type="SMART" id="SM00079">
    <property type="entry name" value="PBPe"/>
    <property type="match status" value="1"/>
</dbReference>
<dbReference type="Proteomes" id="UP000286287">
    <property type="component" value="Unassembled WGS sequence"/>
</dbReference>
<dbReference type="EMBL" id="QYUJ01000014">
    <property type="protein sequence ID" value="RJF73308.1"/>
    <property type="molecule type" value="Genomic_DNA"/>
</dbReference>
<dbReference type="InterPro" id="IPR001320">
    <property type="entry name" value="Iontro_rcpt_C"/>
</dbReference>
<dbReference type="OrthoDB" id="9774451at2"/>
<dbReference type="PROSITE" id="PS01039">
    <property type="entry name" value="SBP_BACTERIAL_3"/>
    <property type="match status" value="1"/>
</dbReference>
<keyword evidence="3 5" id="KW-0732">Signal</keyword>
<dbReference type="GO" id="GO:0030313">
    <property type="term" value="C:cell envelope"/>
    <property type="evidence" value="ECO:0007669"/>
    <property type="project" value="UniProtKB-SubCell"/>
</dbReference>
<dbReference type="Pfam" id="PF00497">
    <property type="entry name" value="SBP_bac_3"/>
    <property type="match status" value="1"/>
</dbReference>
<sequence length="246" mass="26389">MKKTILLTTLAALLVSQAGAQSCMANVKKSGLTVGTSPDYPPYESLNDRNEIVGFDIDLMNAIGKKMGMKVKVVGQGFDGLIPALISKKIDVIAAGMTVTAERKKAVNFTLPYDNSANVIMARKENLKYGTAASLAGRNVGSQIGTVQEQIVQGIKGASSKAFNLYTDAAVALQTRQIDAMVVDKTVADQFLKTYPDLRITGTLARNAKAMAVRKDCGDVVNRMNAAIIEMRKSGELAALTKKWLK</sequence>
<evidence type="ECO:0000256" key="4">
    <source>
        <dbReference type="RuleBase" id="RU003744"/>
    </source>
</evidence>
<evidence type="ECO:0000313" key="8">
    <source>
        <dbReference type="EMBL" id="RJF73308.1"/>
    </source>
</evidence>
<comment type="subcellular location">
    <subcellularLocation>
        <location evidence="1">Cell envelope</location>
    </subcellularLocation>
</comment>
<feature type="signal peptide" evidence="5">
    <location>
        <begin position="1"/>
        <end position="20"/>
    </location>
</feature>
<dbReference type="PANTHER" id="PTHR35936:SF17">
    <property type="entry name" value="ARGININE-BINDING EXTRACELLULAR PROTEIN ARTP"/>
    <property type="match status" value="1"/>
</dbReference>
<evidence type="ECO:0000256" key="1">
    <source>
        <dbReference type="ARBA" id="ARBA00004196"/>
    </source>
</evidence>
<evidence type="ECO:0000313" key="9">
    <source>
        <dbReference type="Proteomes" id="UP000286287"/>
    </source>
</evidence>
<dbReference type="InterPro" id="IPR018313">
    <property type="entry name" value="SBP_3_CS"/>
</dbReference>
<keyword evidence="9" id="KW-1185">Reference proteome</keyword>
<comment type="caution">
    <text evidence="8">The sequence shown here is derived from an EMBL/GenBank/DDBJ whole genome shotgun (WGS) entry which is preliminary data.</text>
</comment>
<evidence type="ECO:0000259" key="6">
    <source>
        <dbReference type="SMART" id="SM00062"/>
    </source>
</evidence>
<reference evidence="8 9" key="1">
    <citation type="submission" date="2018-09" db="EMBL/GenBank/DDBJ databases">
        <authorList>
            <person name="Zhu H."/>
        </authorList>
    </citation>
    <scope>NUCLEOTIDE SEQUENCE [LARGE SCALE GENOMIC DNA]</scope>
    <source>
        <strain evidence="8 9">K2S05-167</strain>
    </source>
</reference>
<dbReference type="GO" id="GO:0015276">
    <property type="term" value="F:ligand-gated monoatomic ion channel activity"/>
    <property type="evidence" value="ECO:0007669"/>
    <property type="project" value="InterPro"/>
</dbReference>
<proteinExistence type="inferred from homology"/>
<dbReference type="SUPFAM" id="SSF53850">
    <property type="entry name" value="Periplasmic binding protein-like II"/>
    <property type="match status" value="1"/>
</dbReference>
<evidence type="ECO:0000256" key="2">
    <source>
        <dbReference type="ARBA" id="ARBA00010333"/>
    </source>
</evidence>
<dbReference type="Gene3D" id="3.40.190.10">
    <property type="entry name" value="Periplasmic binding protein-like II"/>
    <property type="match status" value="2"/>
</dbReference>
<organism evidence="8 9">
    <name type="scientific">Deinococcus cavernae</name>
    <dbReference type="NCBI Taxonomy" id="2320857"/>
    <lineage>
        <taxon>Bacteria</taxon>
        <taxon>Thermotogati</taxon>
        <taxon>Deinococcota</taxon>
        <taxon>Deinococci</taxon>
        <taxon>Deinococcales</taxon>
        <taxon>Deinococcaceae</taxon>
        <taxon>Deinococcus</taxon>
    </lineage>
</organism>
<dbReference type="SMART" id="SM00062">
    <property type="entry name" value="PBPb"/>
    <property type="match status" value="1"/>
</dbReference>
<dbReference type="GO" id="GO:0016020">
    <property type="term" value="C:membrane"/>
    <property type="evidence" value="ECO:0007669"/>
    <property type="project" value="InterPro"/>
</dbReference>
<dbReference type="RefSeq" id="WP_119766042.1">
    <property type="nucleotide sequence ID" value="NZ_QYUJ01000014.1"/>
</dbReference>
<gene>
    <name evidence="8" type="ORF">D3875_18870</name>
</gene>
<dbReference type="AlphaFoldDB" id="A0A418VB07"/>
<evidence type="ECO:0000256" key="3">
    <source>
        <dbReference type="ARBA" id="ARBA00022729"/>
    </source>
</evidence>
<feature type="domain" description="Solute-binding protein family 3/N-terminal" evidence="6">
    <location>
        <begin position="31"/>
        <end position="246"/>
    </location>
</feature>
<evidence type="ECO:0000259" key="7">
    <source>
        <dbReference type="SMART" id="SM00079"/>
    </source>
</evidence>
<protein>
    <submittedName>
        <fullName evidence="8">Basic amino acid ABC transporter substrate-binding protein</fullName>
    </submittedName>
</protein>
<dbReference type="CDD" id="cd13624">
    <property type="entry name" value="PBP2_Arg_Lys_His"/>
    <property type="match status" value="1"/>
</dbReference>